<gene>
    <name evidence="3" type="ORF">J4709_07955</name>
</gene>
<comment type="caution">
    <text evidence="3">The sequence shown here is derived from an EMBL/GenBank/DDBJ whole genome shotgun (WGS) entry which is preliminary data.</text>
</comment>
<keyword evidence="2" id="KW-0812">Transmembrane</keyword>
<evidence type="ECO:0000256" key="2">
    <source>
        <dbReference type="SAM" id="Phobius"/>
    </source>
</evidence>
<evidence type="ECO:0000313" key="4">
    <source>
        <dbReference type="Proteomes" id="UP000680206"/>
    </source>
</evidence>
<dbReference type="EMBL" id="JAGEPF010000005">
    <property type="protein sequence ID" value="MBO2457503.1"/>
    <property type="molecule type" value="Genomic_DNA"/>
</dbReference>
<protein>
    <recommendedName>
        <fullName evidence="5">DUF3153 domain-containing protein</fullName>
    </recommendedName>
</protein>
<evidence type="ECO:0008006" key="5">
    <source>
        <dbReference type="Google" id="ProtNLM"/>
    </source>
</evidence>
<dbReference type="RefSeq" id="WP_208238639.1">
    <property type="nucleotide sequence ID" value="NZ_JAGEPF010000005.1"/>
</dbReference>
<keyword evidence="2" id="KW-0472">Membrane</keyword>
<proteinExistence type="predicted"/>
<evidence type="ECO:0000256" key="1">
    <source>
        <dbReference type="SAM" id="MobiDB-lite"/>
    </source>
</evidence>
<feature type="region of interest" description="Disordered" evidence="1">
    <location>
        <begin position="222"/>
        <end position="248"/>
    </location>
</feature>
<feature type="transmembrane region" description="Helical" evidence="2">
    <location>
        <begin position="194"/>
        <end position="215"/>
    </location>
</feature>
<evidence type="ECO:0000313" key="3">
    <source>
        <dbReference type="EMBL" id="MBO2457503.1"/>
    </source>
</evidence>
<sequence>MARLPAGSRPARITLAITAAIAVPAGAALTIGGALQAGSGGRFGTAEHRFTTPTAALKTDEIDVGADTARPADPDPDVGELAHVRIVVRPADPRTRLFVGIGPKREVEAYLRAVAHDEFASAELSPFRAAFTRHPGAARAASAPAHQPFWVAASSGPGVRTLNWNKTHGAWSVAVMRLDGSPGLDVHASVGLRFAFLLPSGLTLLAAGALMLLYIRLSRRTPHQPPSAPTANAPATPTRPRRDAHNNL</sequence>
<accession>A0ABS3RLQ9</accession>
<keyword evidence="4" id="KW-1185">Reference proteome</keyword>
<keyword evidence="2" id="KW-1133">Transmembrane helix</keyword>
<dbReference type="Proteomes" id="UP000680206">
    <property type="component" value="Unassembled WGS sequence"/>
</dbReference>
<feature type="compositionally biased region" description="Low complexity" evidence="1">
    <location>
        <begin position="229"/>
        <end position="238"/>
    </location>
</feature>
<reference evidence="3 4" key="1">
    <citation type="submission" date="2021-03" db="EMBL/GenBank/DDBJ databases">
        <title>Actinomadura violae sp. nov., isolated from lichen in Thailand.</title>
        <authorList>
            <person name="Kanchanasin P."/>
            <person name="Saeng-In P."/>
            <person name="Phongsopitanun W."/>
            <person name="Yuki M."/>
            <person name="Kudo T."/>
            <person name="Ohkuma M."/>
            <person name="Tanasupawat S."/>
        </authorList>
    </citation>
    <scope>NUCLEOTIDE SEQUENCE [LARGE SCALE GENOMIC DNA]</scope>
    <source>
        <strain evidence="3 4">LCR2-06</strain>
    </source>
</reference>
<organism evidence="3 4">
    <name type="scientific">Actinomadura violacea</name>
    <dbReference type="NCBI Taxonomy" id="2819934"/>
    <lineage>
        <taxon>Bacteria</taxon>
        <taxon>Bacillati</taxon>
        <taxon>Actinomycetota</taxon>
        <taxon>Actinomycetes</taxon>
        <taxon>Streptosporangiales</taxon>
        <taxon>Thermomonosporaceae</taxon>
        <taxon>Actinomadura</taxon>
    </lineage>
</organism>
<name>A0ABS3RLQ9_9ACTN</name>